<dbReference type="RefSeq" id="WP_307172965.1">
    <property type="nucleotide sequence ID" value="NZ_JAUSYP010000001.1"/>
</dbReference>
<name>A0ABU0QEK5_9ACTN</name>
<feature type="region of interest" description="Disordered" evidence="1">
    <location>
        <begin position="46"/>
        <end position="85"/>
    </location>
</feature>
<comment type="caution">
    <text evidence="2">The sequence shown here is derived from an EMBL/GenBank/DDBJ whole genome shotgun (WGS) entry which is preliminary data.</text>
</comment>
<protein>
    <submittedName>
        <fullName evidence="2">Uncharacterized protein</fullName>
    </submittedName>
</protein>
<accession>A0ABU0QEK5</accession>
<keyword evidence="3" id="KW-1185">Reference proteome</keyword>
<reference evidence="2 3" key="1">
    <citation type="submission" date="2023-07" db="EMBL/GenBank/DDBJ databases">
        <title>Comparative genomics of wheat-associated soil bacteria to identify genetic determinants of phenazine resistance.</title>
        <authorList>
            <person name="Mouncey N."/>
        </authorList>
    </citation>
    <scope>NUCLEOTIDE SEQUENCE [LARGE SCALE GENOMIC DNA]</scope>
    <source>
        <strain evidence="2 3">B3I12</strain>
    </source>
</reference>
<evidence type="ECO:0000256" key="1">
    <source>
        <dbReference type="SAM" id="MobiDB-lite"/>
    </source>
</evidence>
<feature type="compositionally biased region" description="Basic and acidic residues" evidence="1">
    <location>
        <begin position="49"/>
        <end position="73"/>
    </location>
</feature>
<dbReference type="EMBL" id="JAUSYP010000001">
    <property type="protein sequence ID" value="MDQ0745820.1"/>
    <property type="molecule type" value="Genomic_DNA"/>
</dbReference>
<gene>
    <name evidence="2" type="ORF">QF034_000051</name>
</gene>
<sequence length="85" mass="8940">MRGERRIHDRLVQAGFAAAAALDESEVAAGFGEQVTAVEAAVLVHHEHRGGDGEGRQGDVDHGRDPGPDRGGARPDGAPIYVFAR</sequence>
<organism evidence="2 3">
    <name type="scientific">Streptomyces africanus</name>
    <dbReference type="NCBI Taxonomy" id="231024"/>
    <lineage>
        <taxon>Bacteria</taxon>
        <taxon>Bacillati</taxon>
        <taxon>Actinomycetota</taxon>
        <taxon>Actinomycetes</taxon>
        <taxon>Kitasatosporales</taxon>
        <taxon>Streptomycetaceae</taxon>
        <taxon>Streptomyces</taxon>
    </lineage>
</organism>
<proteinExistence type="predicted"/>
<evidence type="ECO:0000313" key="3">
    <source>
        <dbReference type="Proteomes" id="UP001232755"/>
    </source>
</evidence>
<dbReference type="Proteomes" id="UP001232755">
    <property type="component" value="Unassembled WGS sequence"/>
</dbReference>
<evidence type="ECO:0000313" key="2">
    <source>
        <dbReference type="EMBL" id="MDQ0745820.1"/>
    </source>
</evidence>